<dbReference type="OrthoDB" id="5297879at2"/>
<dbReference type="GO" id="GO:0005829">
    <property type="term" value="C:cytosol"/>
    <property type="evidence" value="ECO:0007669"/>
    <property type="project" value="TreeGrafter"/>
</dbReference>
<dbReference type="Pfam" id="PF00816">
    <property type="entry name" value="Histone_HNS"/>
    <property type="match status" value="1"/>
</dbReference>
<dbReference type="InterPro" id="IPR027444">
    <property type="entry name" value="H-NS_C_dom"/>
</dbReference>
<evidence type="ECO:0000256" key="6">
    <source>
        <dbReference type="SAM" id="MobiDB-lite"/>
    </source>
</evidence>
<evidence type="ECO:0000256" key="3">
    <source>
        <dbReference type="ARBA" id="ARBA00022490"/>
    </source>
</evidence>
<evidence type="ECO:0000259" key="7">
    <source>
        <dbReference type="SMART" id="SM00528"/>
    </source>
</evidence>
<keyword evidence="4 8" id="KW-0238">DNA-binding</keyword>
<dbReference type="Proteomes" id="UP000228531">
    <property type="component" value="Unassembled WGS sequence"/>
</dbReference>
<protein>
    <submittedName>
        <fullName evidence="8">DNA-binding protein H-NS</fullName>
    </submittedName>
</protein>
<reference evidence="8 9" key="1">
    <citation type="submission" date="2017-11" db="EMBL/GenBank/DDBJ databases">
        <title>Genomic Encyclopedia of Archaeal and Bacterial Type Strains, Phase II (KMG-II): From Individual Species to Whole Genera.</title>
        <authorList>
            <person name="Goeker M."/>
        </authorList>
    </citation>
    <scope>NUCLEOTIDE SEQUENCE [LARGE SCALE GENOMIC DNA]</scope>
    <source>
        <strain evidence="8 9">DSM 29128</strain>
    </source>
</reference>
<proteinExistence type="inferred from homology"/>
<dbReference type="GO" id="GO:0000976">
    <property type="term" value="F:transcription cis-regulatory region binding"/>
    <property type="evidence" value="ECO:0007669"/>
    <property type="project" value="TreeGrafter"/>
</dbReference>
<feature type="domain" description="DNA-binding protein H-NS-like C-terminal" evidence="7">
    <location>
        <begin position="67"/>
        <end position="112"/>
    </location>
</feature>
<evidence type="ECO:0000313" key="9">
    <source>
        <dbReference type="Proteomes" id="UP000228531"/>
    </source>
</evidence>
<dbReference type="RefSeq" id="WP_100369259.1">
    <property type="nucleotide sequence ID" value="NZ_PGTY01000003.1"/>
</dbReference>
<feature type="compositionally biased region" description="Polar residues" evidence="6">
    <location>
        <begin position="79"/>
        <end position="88"/>
    </location>
</feature>
<keyword evidence="3" id="KW-0963">Cytoplasm</keyword>
<sequence length="112" mass="12120">MKPDLKSMTRKELEKLKTNVEKALVKLAEKEKKAARAAAEKAAASHGFSLAELTGDTAPKAVRKRKAGPKTASVPKYQNPANADQTWTGKGRQPDWFKAAIKSGTSPDAMEI</sequence>
<comment type="similarity">
    <text evidence="2">Belongs to the histone-like protein H-NS family.</text>
</comment>
<organism evidence="8 9">
    <name type="scientific">Yoonia maricola</name>
    <dbReference type="NCBI Taxonomy" id="420999"/>
    <lineage>
        <taxon>Bacteria</taxon>
        <taxon>Pseudomonadati</taxon>
        <taxon>Pseudomonadota</taxon>
        <taxon>Alphaproteobacteria</taxon>
        <taxon>Rhodobacterales</taxon>
        <taxon>Paracoccaceae</taxon>
        <taxon>Yoonia</taxon>
    </lineage>
</organism>
<dbReference type="GO" id="GO:0003680">
    <property type="term" value="F:minor groove of adenine-thymine-rich DNA binding"/>
    <property type="evidence" value="ECO:0007669"/>
    <property type="project" value="TreeGrafter"/>
</dbReference>
<gene>
    <name evidence="8" type="ORF">BC777_3334</name>
</gene>
<name>A0A2M8W339_9RHOB</name>
<dbReference type="InterPro" id="IPR037150">
    <property type="entry name" value="H-NS_C_dom_sf"/>
</dbReference>
<dbReference type="SMART" id="SM00528">
    <property type="entry name" value="HNS"/>
    <property type="match status" value="1"/>
</dbReference>
<dbReference type="AlphaFoldDB" id="A0A2M8W339"/>
<dbReference type="GO" id="GO:0003681">
    <property type="term" value="F:bent DNA binding"/>
    <property type="evidence" value="ECO:0007669"/>
    <property type="project" value="TreeGrafter"/>
</dbReference>
<evidence type="ECO:0000256" key="1">
    <source>
        <dbReference type="ARBA" id="ARBA00004453"/>
    </source>
</evidence>
<evidence type="ECO:0000256" key="2">
    <source>
        <dbReference type="ARBA" id="ARBA00010610"/>
    </source>
</evidence>
<comment type="subcellular location">
    <subcellularLocation>
        <location evidence="1">Cytoplasm</location>
        <location evidence="1">Nucleoid</location>
    </subcellularLocation>
</comment>
<accession>A0A2M8W339</accession>
<feature type="region of interest" description="Disordered" evidence="6">
    <location>
        <begin position="59"/>
        <end position="94"/>
    </location>
</feature>
<dbReference type="PANTHER" id="PTHR38097">
    <property type="match status" value="1"/>
</dbReference>
<comment type="caution">
    <text evidence="8">The sequence shown here is derived from an EMBL/GenBank/DDBJ whole genome shotgun (WGS) entry which is preliminary data.</text>
</comment>
<dbReference type="SUPFAM" id="SSF81273">
    <property type="entry name" value="H-NS histone-like proteins"/>
    <property type="match status" value="1"/>
</dbReference>
<dbReference type="PANTHER" id="PTHR38097:SF2">
    <property type="entry name" value="DNA-BINDING PROTEIN STPA"/>
    <property type="match status" value="1"/>
</dbReference>
<dbReference type="GO" id="GO:0009295">
    <property type="term" value="C:nucleoid"/>
    <property type="evidence" value="ECO:0007669"/>
    <property type="project" value="UniProtKB-SubCell"/>
</dbReference>
<dbReference type="GO" id="GO:0032993">
    <property type="term" value="C:protein-DNA complex"/>
    <property type="evidence" value="ECO:0007669"/>
    <property type="project" value="TreeGrafter"/>
</dbReference>
<dbReference type="GO" id="GO:0001217">
    <property type="term" value="F:DNA-binding transcription repressor activity"/>
    <property type="evidence" value="ECO:0007669"/>
    <property type="project" value="TreeGrafter"/>
</dbReference>
<keyword evidence="5" id="KW-0175">Coiled coil</keyword>
<feature type="coiled-coil region" evidence="5">
    <location>
        <begin position="6"/>
        <end position="45"/>
    </location>
</feature>
<evidence type="ECO:0000256" key="5">
    <source>
        <dbReference type="SAM" id="Coils"/>
    </source>
</evidence>
<dbReference type="Gene3D" id="4.10.430.10">
    <property type="entry name" value="Histone-like protein H-NS, C-terminal domain"/>
    <property type="match status" value="1"/>
</dbReference>
<keyword evidence="9" id="KW-1185">Reference proteome</keyword>
<dbReference type="EMBL" id="PGTY01000003">
    <property type="protein sequence ID" value="PJI85333.1"/>
    <property type="molecule type" value="Genomic_DNA"/>
</dbReference>
<evidence type="ECO:0000313" key="8">
    <source>
        <dbReference type="EMBL" id="PJI85333.1"/>
    </source>
</evidence>
<evidence type="ECO:0000256" key="4">
    <source>
        <dbReference type="ARBA" id="ARBA00023125"/>
    </source>
</evidence>